<evidence type="ECO:0000256" key="2">
    <source>
        <dbReference type="ARBA" id="ARBA00009142"/>
    </source>
</evidence>
<keyword evidence="10" id="KW-1185">Reference proteome</keyword>
<dbReference type="PANTHER" id="PTHR30269">
    <property type="entry name" value="TRANSMEMBRANE PROTEIN YFCA"/>
    <property type="match status" value="1"/>
</dbReference>
<comment type="similarity">
    <text evidence="2 8">Belongs to the 4-toluene sulfonate uptake permease (TSUP) (TC 2.A.102) family.</text>
</comment>
<feature type="transmembrane region" description="Helical" evidence="8">
    <location>
        <begin position="190"/>
        <end position="209"/>
    </location>
</feature>
<keyword evidence="6 8" id="KW-1133">Transmembrane helix</keyword>
<dbReference type="RefSeq" id="WP_134361980.1">
    <property type="nucleotide sequence ID" value="NZ_SOGJ01000006.1"/>
</dbReference>
<dbReference type="InterPro" id="IPR002781">
    <property type="entry name" value="TM_pro_TauE-like"/>
</dbReference>
<feature type="transmembrane region" description="Helical" evidence="8">
    <location>
        <begin position="34"/>
        <end position="64"/>
    </location>
</feature>
<comment type="caution">
    <text evidence="9">The sequence shown here is derived from an EMBL/GenBank/DDBJ whole genome shotgun (WGS) entry which is preliminary data.</text>
</comment>
<feature type="transmembrane region" description="Helical" evidence="8">
    <location>
        <begin position="96"/>
        <end position="116"/>
    </location>
</feature>
<protein>
    <recommendedName>
        <fullName evidence="8">Probable membrane transporter protein</fullName>
    </recommendedName>
</protein>
<evidence type="ECO:0000256" key="4">
    <source>
        <dbReference type="ARBA" id="ARBA00022475"/>
    </source>
</evidence>
<keyword evidence="5 8" id="KW-0812">Transmembrane</keyword>
<evidence type="ECO:0000256" key="6">
    <source>
        <dbReference type="ARBA" id="ARBA00022989"/>
    </source>
</evidence>
<keyword evidence="4 8" id="KW-1003">Cell membrane</keyword>
<dbReference type="PANTHER" id="PTHR30269:SF37">
    <property type="entry name" value="MEMBRANE TRANSPORTER PROTEIN"/>
    <property type="match status" value="1"/>
</dbReference>
<comment type="subcellular location">
    <subcellularLocation>
        <location evidence="1 8">Cell membrane</location>
        <topology evidence="1 8">Multi-pass membrane protein</topology>
    </subcellularLocation>
</comment>
<dbReference type="InterPro" id="IPR052017">
    <property type="entry name" value="TSUP"/>
</dbReference>
<keyword evidence="7 8" id="KW-0472">Membrane</keyword>
<dbReference type="Proteomes" id="UP000298355">
    <property type="component" value="Unassembled WGS sequence"/>
</dbReference>
<evidence type="ECO:0000256" key="7">
    <source>
        <dbReference type="ARBA" id="ARBA00023136"/>
    </source>
</evidence>
<proteinExistence type="inferred from homology"/>
<evidence type="ECO:0000256" key="5">
    <source>
        <dbReference type="ARBA" id="ARBA00022692"/>
    </source>
</evidence>
<sequence length="241" mass="24355">MDTLTLVGVGVVLFFGSFIQRVTGMGLALVAAPFLVLLLGSVTGVQTLQVVGLGVCLVSAITLWSDVNFRVAALLLVTSAIGLVPGTWIAKSLPASWLGILIGTVTLAALAATVFLRKSRVFVGARGTGIAGALSGFMNVTAGVGGPPIAIYANSTDWEYREYLATVQLYFAGLNALSLLARGVPDLPTAGWAVAAGSAVAGVVIGNLLSSTINESIAKKAVLAIAGIGSLATVIQGVSTL</sequence>
<dbReference type="EMBL" id="SOGJ01000006">
    <property type="protein sequence ID" value="TFD01337.1"/>
    <property type="molecule type" value="Genomic_DNA"/>
</dbReference>
<feature type="transmembrane region" description="Helical" evidence="8">
    <location>
        <begin position="71"/>
        <end position="90"/>
    </location>
</feature>
<keyword evidence="3" id="KW-0813">Transport</keyword>
<name>A0ABY2JBQ4_9MICO</name>
<evidence type="ECO:0000256" key="1">
    <source>
        <dbReference type="ARBA" id="ARBA00004651"/>
    </source>
</evidence>
<accession>A0ABY2JBQ4</accession>
<gene>
    <name evidence="9" type="ORF">E3O65_01415</name>
</gene>
<evidence type="ECO:0000313" key="10">
    <source>
        <dbReference type="Proteomes" id="UP000298355"/>
    </source>
</evidence>
<evidence type="ECO:0000256" key="8">
    <source>
        <dbReference type="RuleBase" id="RU363041"/>
    </source>
</evidence>
<evidence type="ECO:0000256" key="3">
    <source>
        <dbReference type="ARBA" id="ARBA00022448"/>
    </source>
</evidence>
<evidence type="ECO:0000313" key="9">
    <source>
        <dbReference type="EMBL" id="TFD01337.1"/>
    </source>
</evidence>
<dbReference type="Pfam" id="PF01925">
    <property type="entry name" value="TauE"/>
    <property type="match status" value="1"/>
</dbReference>
<reference evidence="9 10" key="1">
    <citation type="submission" date="2019-03" db="EMBL/GenBank/DDBJ databases">
        <title>Genomics of glacier-inhabiting Cryobacterium strains.</title>
        <authorList>
            <person name="Liu Q."/>
            <person name="Xin Y.-H."/>
        </authorList>
    </citation>
    <scope>NUCLEOTIDE SEQUENCE [LARGE SCALE GENOMIC DNA]</scope>
    <source>
        <strain evidence="9 10">TMT4-23</strain>
    </source>
</reference>
<organism evidence="9 10">
    <name type="scientific">Cryobacterium breve</name>
    <dbReference type="NCBI Taxonomy" id="1259258"/>
    <lineage>
        <taxon>Bacteria</taxon>
        <taxon>Bacillati</taxon>
        <taxon>Actinomycetota</taxon>
        <taxon>Actinomycetes</taxon>
        <taxon>Micrococcales</taxon>
        <taxon>Microbacteriaceae</taxon>
        <taxon>Cryobacterium</taxon>
    </lineage>
</organism>
<feature type="transmembrane region" description="Helical" evidence="8">
    <location>
        <begin position="221"/>
        <end position="239"/>
    </location>
</feature>